<feature type="domain" description="AbiEi antitoxin N-terminal" evidence="1">
    <location>
        <begin position="9"/>
        <end position="50"/>
    </location>
</feature>
<accession>A0A926IMF5</accession>
<dbReference type="EMBL" id="JACRTK010000003">
    <property type="protein sequence ID" value="MBC8591149.1"/>
    <property type="molecule type" value="Genomic_DNA"/>
</dbReference>
<comment type="caution">
    <text evidence="2">The sequence shown here is derived from an EMBL/GenBank/DDBJ whole genome shotgun (WGS) entry which is preliminary data.</text>
</comment>
<dbReference type="RefSeq" id="WP_249324013.1">
    <property type="nucleotide sequence ID" value="NZ_JACRTK010000003.1"/>
</dbReference>
<evidence type="ECO:0000313" key="2">
    <source>
        <dbReference type="EMBL" id="MBC8591149.1"/>
    </source>
</evidence>
<protein>
    <submittedName>
        <fullName evidence="2">Type IV toxin-antitoxin system AbiEi family antitoxin domain-containing protein</fullName>
    </submittedName>
</protein>
<reference evidence="2 3" key="1">
    <citation type="submission" date="2020-08" db="EMBL/GenBank/DDBJ databases">
        <title>Genome public.</title>
        <authorList>
            <person name="Liu C."/>
            <person name="Sun Q."/>
        </authorList>
    </citation>
    <scope>NUCLEOTIDE SEQUENCE [LARGE SCALE GENOMIC DNA]</scope>
    <source>
        <strain evidence="2 3">NSJ-26</strain>
    </source>
</reference>
<dbReference type="InterPro" id="IPR025159">
    <property type="entry name" value="AbiEi_N"/>
</dbReference>
<dbReference type="Pfam" id="PF13338">
    <property type="entry name" value="AbiEi_4"/>
    <property type="match status" value="1"/>
</dbReference>
<sequence>MDKYGNYKKVFDKYNGVITTAEFKEAGCHHKYLKELMDKGIIRKIKRGYYEWQYDEFISDTTIITRLFPDAVIYLLSALYIYGYTDRTPIEWHLAVSRGSSRPRFEKECKVT</sequence>
<dbReference type="Proteomes" id="UP000601522">
    <property type="component" value="Unassembled WGS sequence"/>
</dbReference>
<gene>
    <name evidence="2" type="ORF">H8689_08485</name>
</gene>
<evidence type="ECO:0000313" key="3">
    <source>
        <dbReference type="Proteomes" id="UP000601522"/>
    </source>
</evidence>
<organism evidence="2 3">
    <name type="scientific">Wansuia hejianensis</name>
    <dbReference type="NCBI Taxonomy" id="2763667"/>
    <lineage>
        <taxon>Bacteria</taxon>
        <taxon>Bacillati</taxon>
        <taxon>Bacillota</taxon>
        <taxon>Clostridia</taxon>
        <taxon>Lachnospirales</taxon>
        <taxon>Lachnospiraceae</taxon>
        <taxon>Wansuia</taxon>
    </lineage>
</organism>
<keyword evidence="3" id="KW-1185">Reference proteome</keyword>
<name>A0A926IMF5_9FIRM</name>
<evidence type="ECO:0000259" key="1">
    <source>
        <dbReference type="Pfam" id="PF13338"/>
    </source>
</evidence>
<dbReference type="AlphaFoldDB" id="A0A926IMF5"/>
<proteinExistence type="predicted"/>